<keyword evidence="7" id="KW-1185">Reference proteome</keyword>
<evidence type="ECO:0000256" key="1">
    <source>
        <dbReference type="ARBA" id="ARBA00023015"/>
    </source>
</evidence>
<dbReference type="Proteomes" id="UP000282515">
    <property type="component" value="Unassembled WGS sequence"/>
</dbReference>
<dbReference type="Gene3D" id="1.10.10.60">
    <property type="entry name" value="Homeodomain-like"/>
    <property type="match status" value="1"/>
</dbReference>
<keyword evidence="1" id="KW-0805">Transcription regulation</keyword>
<name>A0A3L8PJG3_9ACTN</name>
<gene>
    <name evidence="6" type="ORF">D9V41_11265</name>
</gene>
<evidence type="ECO:0000256" key="3">
    <source>
        <dbReference type="ARBA" id="ARBA00023163"/>
    </source>
</evidence>
<dbReference type="InterPro" id="IPR049397">
    <property type="entry name" value="EthR_C"/>
</dbReference>
<dbReference type="OrthoDB" id="5112469at2"/>
<dbReference type="SUPFAM" id="SSF48498">
    <property type="entry name" value="Tetracyclin repressor-like, C-terminal domain"/>
    <property type="match status" value="1"/>
</dbReference>
<reference evidence="6 7" key="1">
    <citation type="submission" date="2018-10" db="EMBL/GenBank/DDBJ databases">
        <title>Aeromicrobium sp. 9W16Y-2 whole genome shotgun sequence.</title>
        <authorList>
            <person name="Li F."/>
        </authorList>
    </citation>
    <scope>NUCLEOTIDE SEQUENCE [LARGE SCALE GENOMIC DNA]</scope>
    <source>
        <strain evidence="6 7">9W16Y-2</strain>
    </source>
</reference>
<dbReference type="PANTHER" id="PTHR30055">
    <property type="entry name" value="HTH-TYPE TRANSCRIPTIONAL REGULATOR RUTR"/>
    <property type="match status" value="1"/>
</dbReference>
<dbReference type="Gene3D" id="1.10.357.10">
    <property type="entry name" value="Tetracycline Repressor, domain 2"/>
    <property type="match status" value="1"/>
</dbReference>
<dbReference type="PROSITE" id="PS50977">
    <property type="entry name" value="HTH_TETR_2"/>
    <property type="match status" value="1"/>
</dbReference>
<evidence type="ECO:0000259" key="5">
    <source>
        <dbReference type="PROSITE" id="PS50977"/>
    </source>
</evidence>
<comment type="caution">
    <text evidence="6">The sequence shown here is derived from an EMBL/GenBank/DDBJ whole genome shotgun (WGS) entry which is preliminary data.</text>
</comment>
<dbReference type="SUPFAM" id="SSF46689">
    <property type="entry name" value="Homeodomain-like"/>
    <property type="match status" value="1"/>
</dbReference>
<dbReference type="GO" id="GO:0000976">
    <property type="term" value="F:transcription cis-regulatory region binding"/>
    <property type="evidence" value="ECO:0007669"/>
    <property type="project" value="TreeGrafter"/>
</dbReference>
<dbReference type="PRINTS" id="PR00455">
    <property type="entry name" value="HTHTETR"/>
</dbReference>
<dbReference type="PANTHER" id="PTHR30055:SF234">
    <property type="entry name" value="HTH-TYPE TRANSCRIPTIONAL REGULATOR BETI"/>
    <property type="match status" value="1"/>
</dbReference>
<dbReference type="GO" id="GO:0003700">
    <property type="term" value="F:DNA-binding transcription factor activity"/>
    <property type="evidence" value="ECO:0007669"/>
    <property type="project" value="TreeGrafter"/>
</dbReference>
<keyword evidence="3" id="KW-0804">Transcription</keyword>
<evidence type="ECO:0000313" key="6">
    <source>
        <dbReference type="EMBL" id="RLV55334.1"/>
    </source>
</evidence>
<dbReference type="InterPro" id="IPR001647">
    <property type="entry name" value="HTH_TetR"/>
</dbReference>
<organism evidence="6 7">
    <name type="scientific">Aeromicrobium phragmitis</name>
    <dbReference type="NCBI Taxonomy" id="2478914"/>
    <lineage>
        <taxon>Bacteria</taxon>
        <taxon>Bacillati</taxon>
        <taxon>Actinomycetota</taxon>
        <taxon>Actinomycetes</taxon>
        <taxon>Propionibacteriales</taxon>
        <taxon>Nocardioidaceae</taxon>
        <taxon>Aeromicrobium</taxon>
    </lineage>
</organism>
<protein>
    <submittedName>
        <fullName evidence="6">TetR/AcrR family transcriptional regulator</fullName>
    </submittedName>
</protein>
<feature type="domain" description="HTH tetR-type" evidence="5">
    <location>
        <begin position="32"/>
        <end position="92"/>
    </location>
</feature>
<feature type="DNA-binding region" description="H-T-H motif" evidence="4">
    <location>
        <begin position="55"/>
        <end position="74"/>
    </location>
</feature>
<dbReference type="InterPro" id="IPR036271">
    <property type="entry name" value="Tet_transcr_reg_TetR-rel_C_sf"/>
</dbReference>
<accession>A0A3L8PJG3</accession>
<dbReference type="InterPro" id="IPR009057">
    <property type="entry name" value="Homeodomain-like_sf"/>
</dbReference>
<evidence type="ECO:0000256" key="4">
    <source>
        <dbReference type="PROSITE-ProRule" id="PRU00335"/>
    </source>
</evidence>
<dbReference type="Pfam" id="PF00440">
    <property type="entry name" value="TetR_N"/>
    <property type="match status" value="1"/>
</dbReference>
<proteinExistence type="predicted"/>
<dbReference type="RefSeq" id="WP_121794674.1">
    <property type="nucleotide sequence ID" value="NZ_RDBF01000008.1"/>
</dbReference>
<evidence type="ECO:0000313" key="7">
    <source>
        <dbReference type="Proteomes" id="UP000282515"/>
    </source>
</evidence>
<dbReference type="Pfam" id="PF21313">
    <property type="entry name" value="EthR_C"/>
    <property type="match status" value="1"/>
</dbReference>
<keyword evidence="2 4" id="KW-0238">DNA-binding</keyword>
<dbReference type="EMBL" id="RDBF01000008">
    <property type="protein sequence ID" value="RLV55334.1"/>
    <property type="molecule type" value="Genomic_DNA"/>
</dbReference>
<evidence type="ECO:0000256" key="2">
    <source>
        <dbReference type="ARBA" id="ARBA00023125"/>
    </source>
</evidence>
<dbReference type="AlphaFoldDB" id="A0A3L8PJG3"/>
<sequence length="233" mass="26020">MSDASAQDSGREIPSLVDVSRVRELPTTARGVRTRQSLVAAARRVFERDGFINSRLTDITQEAACSIGTFYTYFDSKEEVFTAVMQAAQDDMLHPGVQHADQDARNVPAVLEASNRAYVDAYQRNAKLMLLLEQVATIDPEFRRLRLARSMAFAQRNARWIERLQSEGYADPDLEPFMTARALSTMLGRMAYHAFALEEEGWDVDAIVSTATKIWLNALGVPADGSKRALTRS</sequence>
<dbReference type="InterPro" id="IPR050109">
    <property type="entry name" value="HTH-type_TetR-like_transc_reg"/>
</dbReference>